<name>A0A914PZS0_9BILA</name>
<keyword evidence="1" id="KW-1185">Reference proteome</keyword>
<sequence>MMTTKDDFLFFKDKNGLNSDKRNQYSNLNLNQNQNSTSLIPVLFSTKQCNKKIFDSFTVHQKGKGKAQPWNKPGDLFLHTLSLNDKAEEKAKKKWKKDGLSNVNSSTISLHISAYEDSKEITELDTLDGENVELKKNKTNMDKQLLPCLMIQNPFEFPRQQEEEKEPEVTGFRASQRLLGSNQPSASNDARLPTAVAPDIDLPVGFFLKK</sequence>
<evidence type="ECO:0000313" key="2">
    <source>
        <dbReference type="WBParaSite" id="PDA_v2.g23908.t1"/>
    </source>
</evidence>
<dbReference type="WBParaSite" id="PDA_v2.g23908.t1">
    <property type="protein sequence ID" value="PDA_v2.g23908.t1"/>
    <property type="gene ID" value="PDA_v2.g23908"/>
</dbReference>
<dbReference type="AlphaFoldDB" id="A0A914PZS0"/>
<reference evidence="2" key="1">
    <citation type="submission" date="2022-11" db="UniProtKB">
        <authorList>
            <consortium name="WormBaseParasite"/>
        </authorList>
    </citation>
    <scope>IDENTIFICATION</scope>
</reference>
<accession>A0A914PZS0</accession>
<evidence type="ECO:0000313" key="1">
    <source>
        <dbReference type="Proteomes" id="UP000887578"/>
    </source>
</evidence>
<organism evidence="1 2">
    <name type="scientific">Panagrolaimus davidi</name>
    <dbReference type="NCBI Taxonomy" id="227884"/>
    <lineage>
        <taxon>Eukaryota</taxon>
        <taxon>Metazoa</taxon>
        <taxon>Ecdysozoa</taxon>
        <taxon>Nematoda</taxon>
        <taxon>Chromadorea</taxon>
        <taxon>Rhabditida</taxon>
        <taxon>Tylenchina</taxon>
        <taxon>Panagrolaimomorpha</taxon>
        <taxon>Panagrolaimoidea</taxon>
        <taxon>Panagrolaimidae</taxon>
        <taxon>Panagrolaimus</taxon>
    </lineage>
</organism>
<dbReference type="Proteomes" id="UP000887578">
    <property type="component" value="Unplaced"/>
</dbReference>
<protein>
    <submittedName>
        <fullName evidence="2">Uncharacterized protein</fullName>
    </submittedName>
</protein>
<proteinExistence type="predicted"/>